<sequence>MEKSFLTMRYYETYYYANIVHNVLSDPFPYIRHVHNWYEDREQMFLTPFPKWSVLHDFAEYSIRLLIDEQDGSSAVDRLAANAKADLWIDRAMRHHAMNPEGFRRWASGQGIKPADVSEDDISSYYEELNLTGQVSELIEHLAKEVFYVLFNNRGLLANLNDLVAGVVRDLDPLDCDHEISTSLEGTGRLKRVAIPRWVQRTVLYRDKGLCASCSADIRGLMNSQPDAHYDHIVPLAQHGINDVTNIQLLCSACNLRKGRQPLPPSDRYLTWY</sequence>
<protein>
    <submittedName>
        <fullName evidence="2">HNH endonuclease</fullName>
    </submittedName>
</protein>
<proteinExistence type="predicted"/>
<keyword evidence="3" id="KW-1185">Reference proteome</keyword>
<keyword evidence="2" id="KW-0540">Nuclease</keyword>
<dbReference type="Proteomes" id="UP001596084">
    <property type="component" value="Unassembled WGS sequence"/>
</dbReference>
<feature type="domain" description="HNH nuclease" evidence="1">
    <location>
        <begin position="198"/>
        <end position="256"/>
    </location>
</feature>
<dbReference type="GO" id="GO:0004519">
    <property type="term" value="F:endonuclease activity"/>
    <property type="evidence" value="ECO:0007669"/>
    <property type="project" value="UniProtKB-KW"/>
</dbReference>
<keyword evidence="2" id="KW-0255">Endonuclease</keyword>
<dbReference type="RefSeq" id="WP_068835874.1">
    <property type="nucleotide sequence ID" value="NZ_JBHSMX010000054.1"/>
</dbReference>
<dbReference type="InterPro" id="IPR003615">
    <property type="entry name" value="HNH_nuc"/>
</dbReference>
<dbReference type="CDD" id="cd00085">
    <property type="entry name" value="HNHc"/>
    <property type="match status" value="1"/>
</dbReference>
<reference evidence="3" key="1">
    <citation type="journal article" date="2019" name="Int. J. Syst. Evol. Microbiol.">
        <title>The Global Catalogue of Microorganisms (GCM) 10K type strain sequencing project: providing services to taxonomists for standard genome sequencing and annotation.</title>
        <authorList>
            <consortium name="The Broad Institute Genomics Platform"/>
            <consortium name="The Broad Institute Genome Sequencing Center for Infectious Disease"/>
            <person name="Wu L."/>
            <person name="Ma J."/>
        </authorList>
    </citation>
    <scope>NUCLEOTIDE SEQUENCE [LARGE SCALE GENOMIC DNA]</scope>
    <source>
        <strain evidence="3">CGMCC 4.7277</strain>
    </source>
</reference>
<evidence type="ECO:0000259" key="1">
    <source>
        <dbReference type="SMART" id="SM00507"/>
    </source>
</evidence>
<keyword evidence="2" id="KW-0378">Hydrolase</keyword>
<dbReference type="Gene3D" id="1.10.30.50">
    <property type="match status" value="1"/>
</dbReference>
<evidence type="ECO:0000313" key="3">
    <source>
        <dbReference type="Proteomes" id="UP001596084"/>
    </source>
</evidence>
<gene>
    <name evidence="2" type="ORF">ACFPP7_17400</name>
</gene>
<dbReference type="Pfam" id="PF01844">
    <property type="entry name" value="HNH"/>
    <property type="match status" value="1"/>
</dbReference>
<dbReference type="SMART" id="SM00507">
    <property type="entry name" value="HNHc"/>
    <property type="match status" value="1"/>
</dbReference>
<dbReference type="InterPro" id="IPR002711">
    <property type="entry name" value="HNH"/>
</dbReference>
<name>A0ABW0QED8_9BURK</name>
<comment type="caution">
    <text evidence="2">The sequence shown here is derived from an EMBL/GenBank/DDBJ whole genome shotgun (WGS) entry which is preliminary data.</text>
</comment>
<dbReference type="EMBL" id="JBHSMX010000054">
    <property type="protein sequence ID" value="MFC5522670.1"/>
    <property type="molecule type" value="Genomic_DNA"/>
</dbReference>
<organism evidence="2 3">
    <name type="scientific">Polaromonas jejuensis</name>
    <dbReference type="NCBI Taxonomy" id="457502"/>
    <lineage>
        <taxon>Bacteria</taxon>
        <taxon>Pseudomonadati</taxon>
        <taxon>Pseudomonadota</taxon>
        <taxon>Betaproteobacteria</taxon>
        <taxon>Burkholderiales</taxon>
        <taxon>Comamonadaceae</taxon>
        <taxon>Polaromonas</taxon>
    </lineage>
</organism>
<evidence type="ECO:0000313" key="2">
    <source>
        <dbReference type="EMBL" id="MFC5522670.1"/>
    </source>
</evidence>
<accession>A0ABW0QED8</accession>